<protein>
    <submittedName>
        <fullName evidence="6">Ubiquinol-cytochrome c reductase</fullName>
    </submittedName>
</protein>
<dbReference type="AlphaFoldDB" id="A0A348FXF4"/>
<dbReference type="InterPro" id="IPR011009">
    <property type="entry name" value="Kinase-like_dom_sf"/>
</dbReference>
<keyword evidence="3" id="KW-0547">Nucleotide-binding</keyword>
<dbReference type="RefSeq" id="WP_126397623.1">
    <property type="nucleotide sequence ID" value="NZ_AP018907.1"/>
</dbReference>
<dbReference type="OrthoDB" id="9795390at2"/>
<evidence type="ECO:0000313" key="6">
    <source>
        <dbReference type="EMBL" id="BBF91987.1"/>
    </source>
</evidence>
<comment type="similarity">
    <text evidence="1">Belongs to the protein kinase superfamily. ADCK protein kinase family.</text>
</comment>
<dbReference type="SUPFAM" id="SSF56112">
    <property type="entry name" value="Protein kinase-like (PK-like)"/>
    <property type="match status" value="1"/>
</dbReference>
<dbReference type="GO" id="GO:0005524">
    <property type="term" value="F:ATP binding"/>
    <property type="evidence" value="ECO:0007669"/>
    <property type="project" value="UniProtKB-KW"/>
</dbReference>
<feature type="domain" description="ABC1 atypical kinase-like" evidence="5">
    <location>
        <begin position="101"/>
        <end position="339"/>
    </location>
</feature>
<dbReference type="GO" id="GO:0006744">
    <property type="term" value="P:ubiquinone biosynthetic process"/>
    <property type="evidence" value="ECO:0007669"/>
    <property type="project" value="TreeGrafter"/>
</dbReference>
<accession>A0A348FXF4</accession>
<dbReference type="InterPro" id="IPR051409">
    <property type="entry name" value="Atypical_kinase_ADCK"/>
</dbReference>
<keyword evidence="7" id="KW-1185">Reference proteome</keyword>
<dbReference type="GO" id="GO:0016740">
    <property type="term" value="F:transferase activity"/>
    <property type="evidence" value="ECO:0007669"/>
    <property type="project" value="UniProtKB-KW"/>
</dbReference>
<dbReference type="InterPro" id="IPR004147">
    <property type="entry name" value="ABC1_dom"/>
</dbReference>
<dbReference type="Proteomes" id="UP000266934">
    <property type="component" value="Chromosome"/>
</dbReference>
<dbReference type="InterPro" id="IPR034646">
    <property type="entry name" value="ADCK3_dom"/>
</dbReference>
<proteinExistence type="inferred from homology"/>
<evidence type="ECO:0000256" key="2">
    <source>
        <dbReference type="ARBA" id="ARBA00022679"/>
    </source>
</evidence>
<dbReference type="PANTHER" id="PTHR43851:SF3">
    <property type="entry name" value="COENZYME Q8"/>
    <property type="match status" value="1"/>
</dbReference>
<gene>
    <name evidence="6" type="primary">abc1</name>
    <name evidence="6" type="ORF">BLTE_06720</name>
</gene>
<name>A0A348FXF4_9HYPH</name>
<organism evidence="6 7">
    <name type="scientific">Blastochloris tepida</name>
    <dbReference type="NCBI Taxonomy" id="2233851"/>
    <lineage>
        <taxon>Bacteria</taxon>
        <taxon>Pseudomonadati</taxon>
        <taxon>Pseudomonadota</taxon>
        <taxon>Alphaproteobacteria</taxon>
        <taxon>Hyphomicrobiales</taxon>
        <taxon>Blastochloridaceae</taxon>
        <taxon>Blastochloris</taxon>
    </lineage>
</organism>
<evidence type="ECO:0000256" key="3">
    <source>
        <dbReference type="ARBA" id="ARBA00022741"/>
    </source>
</evidence>
<dbReference type="PANTHER" id="PTHR43851">
    <property type="match status" value="1"/>
</dbReference>
<keyword evidence="4" id="KW-0067">ATP-binding</keyword>
<reference evidence="6 7" key="1">
    <citation type="submission" date="2018-08" db="EMBL/GenBank/DDBJ databases">
        <title>Complete genome sequencing of Blastochloris tepida GI.</title>
        <authorList>
            <person name="Tsukatani Y."/>
            <person name="Mori H."/>
        </authorList>
    </citation>
    <scope>NUCLEOTIDE SEQUENCE [LARGE SCALE GENOMIC DNA]</scope>
    <source>
        <strain evidence="6 7">GI</strain>
    </source>
</reference>
<dbReference type="EMBL" id="AP018907">
    <property type="protein sequence ID" value="BBF91987.1"/>
    <property type="molecule type" value="Genomic_DNA"/>
</dbReference>
<evidence type="ECO:0000256" key="4">
    <source>
        <dbReference type="ARBA" id="ARBA00022840"/>
    </source>
</evidence>
<dbReference type="Pfam" id="PF03109">
    <property type="entry name" value="ABC1"/>
    <property type="match status" value="1"/>
</dbReference>
<dbReference type="CDD" id="cd13970">
    <property type="entry name" value="ABC1_ADCK3"/>
    <property type="match status" value="1"/>
</dbReference>
<dbReference type="KEGG" id="blag:BLTE_06720"/>
<sequence>MPHSKIVTKALPVPTSRLSRMAKLGGLASSIAGNVATEAARQLARGERPRMGDLLLTPANAMKVADKLAQMRGAAMKVGQLMSMDAGDVLPPELAQIFARLRADAHHMPWPQLKRVLAQAWGPDWRGRFEKFDIRPIAAASIGQVHRAQSKDGRDLAIKVQYPGVRRSIDSDVDNVASLIRVAGMLPRHVDITPMLAEAKRQLHEEADYEREGRCLSQFGALLADRPEFRVPELHPDLTTQTVLAMSYVEGRPIDDLAAESQAERNRVMTLLIELLFRELFEFRLMQTDPNFANYRFVPGTGQVILLDFGATRAFPDDFADQFRRLVRAGLAGDRDGIRAAATEIGFLCEDTPARLEQAMLETFEMSLEPLRYDGPFDFGATDLAMRMREAGIAMAEDHRHVRIPPMDTFFLQRKFGGIYLLATRMRAQVNLRAQIEKHL</sequence>
<keyword evidence="2" id="KW-0808">Transferase</keyword>
<evidence type="ECO:0000313" key="7">
    <source>
        <dbReference type="Proteomes" id="UP000266934"/>
    </source>
</evidence>
<evidence type="ECO:0000256" key="1">
    <source>
        <dbReference type="ARBA" id="ARBA00009670"/>
    </source>
</evidence>
<evidence type="ECO:0000259" key="5">
    <source>
        <dbReference type="Pfam" id="PF03109"/>
    </source>
</evidence>